<comment type="caution">
    <text evidence="2">The sequence shown here is derived from an EMBL/GenBank/DDBJ whole genome shotgun (WGS) entry which is preliminary data.</text>
</comment>
<gene>
    <name evidence="2" type="ORF">ENQ76_04065</name>
</gene>
<dbReference type="Pfam" id="PF01844">
    <property type="entry name" value="HNH"/>
    <property type="match status" value="1"/>
</dbReference>
<reference evidence="2" key="1">
    <citation type="journal article" date="2020" name="mSystems">
        <title>Genome- and Community-Level Interaction Insights into Carbon Utilization and Element Cycling Functions of Hydrothermarchaeota in Hydrothermal Sediment.</title>
        <authorList>
            <person name="Zhou Z."/>
            <person name="Liu Y."/>
            <person name="Xu W."/>
            <person name="Pan J."/>
            <person name="Luo Z.H."/>
            <person name="Li M."/>
        </authorList>
    </citation>
    <scope>NUCLEOTIDE SEQUENCE [LARGE SCALE GENOMIC DNA]</scope>
    <source>
        <strain evidence="2">SpSt-339</strain>
    </source>
</reference>
<sequence>MADRVSAELRQLVRERTGGRCEYCLIAEADVFFPHEPDHIVAIKHGGQTVIENLAWACFACNRRKGSDLASIDPEGRQISRLFHPRIDRWNEHFAIEGARIVGTTPVGRATTALLGFNHPGNVKVRRLLIRLQRWPG</sequence>
<protein>
    <submittedName>
        <fullName evidence="2">HNH endonuclease</fullName>
    </submittedName>
</protein>
<evidence type="ECO:0000313" key="2">
    <source>
        <dbReference type="EMBL" id="HEN14629.1"/>
    </source>
</evidence>
<name>A0A7C2NWH2_9PLAN</name>
<dbReference type="CDD" id="cd00085">
    <property type="entry name" value="HNHc"/>
    <property type="match status" value="1"/>
</dbReference>
<dbReference type="GO" id="GO:0004519">
    <property type="term" value="F:endonuclease activity"/>
    <property type="evidence" value="ECO:0007669"/>
    <property type="project" value="UniProtKB-KW"/>
</dbReference>
<dbReference type="GO" id="GO:0003676">
    <property type="term" value="F:nucleic acid binding"/>
    <property type="evidence" value="ECO:0007669"/>
    <property type="project" value="InterPro"/>
</dbReference>
<dbReference type="InterPro" id="IPR002711">
    <property type="entry name" value="HNH"/>
</dbReference>
<accession>A0A7C2NWH2</accession>
<keyword evidence="2" id="KW-0255">Endonuclease</keyword>
<dbReference type="EMBL" id="DSOK01000124">
    <property type="protein sequence ID" value="HEN14629.1"/>
    <property type="molecule type" value="Genomic_DNA"/>
</dbReference>
<dbReference type="PANTHER" id="PTHR33877:SF1">
    <property type="entry name" value="TYPE IV METHYL-DIRECTED RESTRICTION ENZYME ECOKMCRA"/>
    <property type="match status" value="1"/>
</dbReference>
<keyword evidence="2" id="KW-0540">Nuclease</keyword>
<feature type="domain" description="HNH nuclease" evidence="1">
    <location>
        <begin position="8"/>
        <end position="63"/>
    </location>
</feature>
<proteinExistence type="predicted"/>
<dbReference type="InterPro" id="IPR003615">
    <property type="entry name" value="HNH_nuc"/>
</dbReference>
<dbReference type="AlphaFoldDB" id="A0A7C2NWH2"/>
<keyword evidence="2" id="KW-0378">Hydrolase</keyword>
<dbReference type="GO" id="GO:0008270">
    <property type="term" value="F:zinc ion binding"/>
    <property type="evidence" value="ECO:0007669"/>
    <property type="project" value="InterPro"/>
</dbReference>
<dbReference type="PANTHER" id="PTHR33877">
    <property type="entry name" value="SLL1193 PROTEIN"/>
    <property type="match status" value="1"/>
</dbReference>
<evidence type="ECO:0000259" key="1">
    <source>
        <dbReference type="SMART" id="SM00507"/>
    </source>
</evidence>
<dbReference type="Gene3D" id="1.10.30.50">
    <property type="match status" value="1"/>
</dbReference>
<organism evidence="2">
    <name type="scientific">Schlesneria paludicola</name>
    <dbReference type="NCBI Taxonomy" id="360056"/>
    <lineage>
        <taxon>Bacteria</taxon>
        <taxon>Pseudomonadati</taxon>
        <taxon>Planctomycetota</taxon>
        <taxon>Planctomycetia</taxon>
        <taxon>Planctomycetales</taxon>
        <taxon>Planctomycetaceae</taxon>
        <taxon>Schlesneria</taxon>
    </lineage>
</organism>
<dbReference type="InterPro" id="IPR052892">
    <property type="entry name" value="NA-targeting_endonuclease"/>
</dbReference>
<dbReference type="SMART" id="SM00507">
    <property type="entry name" value="HNHc"/>
    <property type="match status" value="1"/>
</dbReference>